<keyword evidence="3" id="KW-1185">Reference proteome</keyword>
<name>A0A8E2AXA8_9APHY</name>
<evidence type="ECO:0000256" key="1">
    <source>
        <dbReference type="SAM" id="MobiDB-lite"/>
    </source>
</evidence>
<feature type="compositionally biased region" description="Low complexity" evidence="1">
    <location>
        <begin position="145"/>
        <end position="160"/>
    </location>
</feature>
<evidence type="ECO:0000313" key="3">
    <source>
        <dbReference type="Proteomes" id="UP000250043"/>
    </source>
</evidence>
<gene>
    <name evidence="2" type="ORF">OBBRIDRAFT_631238</name>
</gene>
<proteinExistence type="predicted"/>
<sequence length="182" mass="19947">MCSPLGRWRCSASHRGEGNILRALGVLGIIAETCGPGDIMSAFARAYFSAVSYALEHAGIVRSVPSRTRADSALREGRLPVRLQLQDVATARGSVYIDRGWVHRPCTQRNISSIGVPFLTCVTTLVHYSPLFRRLGRHGHEQRAVVGSPSPRVSPTSRRTSCVKSSVSRRRQAARSIQALLR</sequence>
<dbReference type="Proteomes" id="UP000250043">
    <property type="component" value="Unassembled WGS sequence"/>
</dbReference>
<dbReference type="AlphaFoldDB" id="A0A8E2AXA8"/>
<dbReference type="EMBL" id="KV722414">
    <property type="protein sequence ID" value="OCH89990.1"/>
    <property type="molecule type" value="Genomic_DNA"/>
</dbReference>
<reference evidence="2 3" key="1">
    <citation type="submission" date="2016-07" db="EMBL/GenBank/DDBJ databases">
        <title>Draft genome of the white-rot fungus Obba rivulosa 3A-2.</title>
        <authorList>
            <consortium name="DOE Joint Genome Institute"/>
            <person name="Miettinen O."/>
            <person name="Riley R."/>
            <person name="Acob R."/>
            <person name="Barry K."/>
            <person name="Cullen D."/>
            <person name="De Vries R."/>
            <person name="Hainaut M."/>
            <person name="Hatakka A."/>
            <person name="Henrissat B."/>
            <person name="Hilden K."/>
            <person name="Kuo R."/>
            <person name="Labutti K."/>
            <person name="Lipzen A."/>
            <person name="Makela M.R."/>
            <person name="Sandor L."/>
            <person name="Spatafora J.W."/>
            <person name="Grigoriev I.V."/>
            <person name="Hibbett D.S."/>
        </authorList>
    </citation>
    <scope>NUCLEOTIDE SEQUENCE [LARGE SCALE GENOMIC DNA]</scope>
    <source>
        <strain evidence="2 3">3A-2</strain>
    </source>
</reference>
<protein>
    <submittedName>
        <fullName evidence="2">Uncharacterized protein</fullName>
    </submittedName>
</protein>
<organism evidence="2 3">
    <name type="scientific">Obba rivulosa</name>
    <dbReference type="NCBI Taxonomy" id="1052685"/>
    <lineage>
        <taxon>Eukaryota</taxon>
        <taxon>Fungi</taxon>
        <taxon>Dikarya</taxon>
        <taxon>Basidiomycota</taxon>
        <taxon>Agaricomycotina</taxon>
        <taxon>Agaricomycetes</taxon>
        <taxon>Polyporales</taxon>
        <taxon>Gelatoporiaceae</taxon>
        <taxon>Obba</taxon>
    </lineage>
</organism>
<feature type="region of interest" description="Disordered" evidence="1">
    <location>
        <begin position="142"/>
        <end position="167"/>
    </location>
</feature>
<accession>A0A8E2AXA8</accession>
<evidence type="ECO:0000313" key="2">
    <source>
        <dbReference type="EMBL" id="OCH89990.1"/>
    </source>
</evidence>